<evidence type="ECO:0000256" key="4">
    <source>
        <dbReference type="ARBA" id="ARBA00022763"/>
    </source>
</evidence>
<dbReference type="GO" id="GO:0003677">
    <property type="term" value="F:DNA binding"/>
    <property type="evidence" value="ECO:0007669"/>
    <property type="project" value="UniProtKB-KW"/>
</dbReference>
<keyword evidence="4" id="KW-0227">DNA damage</keyword>
<dbReference type="InterPro" id="IPR027417">
    <property type="entry name" value="P-loop_NTPase"/>
</dbReference>
<evidence type="ECO:0000256" key="11">
    <source>
        <dbReference type="ARBA" id="ARBA00023235"/>
    </source>
</evidence>
<dbReference type="EC" id="5.6.2.4" evidence="13"/>
<evidence type="ECO:0000256" key="8">
    <source>
        <dbReference type="ARBA" id="ARBA00022840"/>
    </source>
</evidence>
<comment type="caution">
    <text evidence="18">The sequence shown here is derived from an EMBL/GenBank/DDBJ whole genome shotgun (WGS) entry which is preliminary data.</text>
</comment>
<evidence type="ECO:0000259" key="16">
    <source>
        <dbReference type="PROSITE" id="PS51198"/>
    </source>
</evidence>
<dbReference type="InterPro" id="IPR013986">
    <property type="entry name" value="DExx_box_DNA_helicase_dom_sf"/>
</dbReference>
<keyword evidence="11" id="KW-0413">Isomerase</keyword>
<evidence type="ECO:0000256" key="1">
    <source>
        <dbReference type="ARBA" id="ARBA00009922"/>
    </source>
</evidence>
<dbReference type="Pfam" id="PF12705">
    <property type="entry name" value="PDDEXK_1"/>
    <property type="match status" value="1"/>
</dbReference>
<evidence type="ECO:0000256" key="12">
    <source>
        <dbReference type="ARBA" id="ARBA00034617"/>
    </source>
</evidence>
<evidence type="ECO:0000313" key="19">
    <source>
        <dbReference type="Proteomes" id="UP000176355"/>
    </source>
</evidence>
<dbReference type="Proteomes" id="UP000176355">
    <property type="component" value="Unassembled WGS sequence"/>
</dbReference>
<evidence type="ECO:0000256" key="7">
    <source>
        <dbReference type="ARBA" id="ARBA00022839"/>
    </source>
</evidence>
<dbReference type="AlphaFoldDB" id="A0A1G2P5B1"/>
<evidence type="ECO:0000259" key="17">
    <source>
        <dbReference type="PROSITE" id="PS51217"/>
    </source>
</evidence>
<dbReference type="Gene3D" id="1.10.10.160">
    <property type="match status" value="1"/>
</dbReference>
<reference evidence="18 19" key="1">
    <citation type="journal article" date="2016" name="Nat. Commun.">
        <title>Thousands of microbial genomes shed light on interconnected biogeochemical processes in an aquifer system.</title>
        <authorList>
            <person name="Anantharaman K."/>
            <person name="Brown C.T."/>
            <person name="Hug L.A."/>
            <person name="Sharon I."/>
            <person name="Castelle C.J."/>
            <person name="Probst A.J."/>
            <person name="Thomas B.C."/>
            <person name="Singh A."/>
            <person name="Wilkins M.J."/>
            <person name="Karaoz U."/>
            <person name="Brodie E.L."/>
            <person name="Williams K.H."/>
            <person name="Hubbard S.S."/>
            <person name="Banfield J.F."/>
        </authorList>
    </citation>
    <scope>NUCLEOTIDE SEQUENCE [LARGE SCALE GENOMIC DNA]</scope>
</reference>
<evidence type="ECO:0000256" key="15">
    <source>
        <dbReference type="PROSITE-ProRule" id="PRU00560"/>
    </source>
</evidence>
<feature type="binding site" evidence="15">
    <location>
        <begin position="33"/>
        <end position="40"/>
    </location>
    <ligand>
        <name>ATP</name>
        <dbReference type="ChEBI" id="CHEBI:30616"/>
    </ligand>
</feature>
<dbReference type="InterPro" id="IPR014016">
    <property type="entry name" value="UvrD-like_ATP-bd"/>
</dbReference>
<dbReference type="GO" id="GO:0000725">
    <property type="term" value="P:recombinational repair"/>
    <property type="evidence" value="ECO:0007669"/>
    <property type="project" value="TreeGrafter"/>
</dbReference>
<dbReference type="Gene3D" id="1.10.486.10">
    <property type="entry name" value="PCRA, domain 4"/>
    <property type="match status" value="1"/>
</dbReference>
<dbReference type="GO" id="GO:0005829">
    <property type="term" value="C:cytosol"/>
    <property type="evidence" value="ECO:0007669"/>
    <property type="project" value="TreeGrafter"/>
</dbReference>
<keyword evidence="2" id="KW-0540">Nuclease</keyword>
<evidence type="ECO:0000256" key="5">
    <source>
        <dbReference type="ARBA" id="ARBA00022801"/>
    </source>
</evidence>
<gene>
    <name evidence="18" type="ORF">A3G03_02670</name>
</gene>
<feature type="domain" description="UvrD-like helicase ATP-binding" evidence="16">
    <location>
        <begin position="12"/>
        <end position="302"/>
    </location>
</feature>
<evidence type="ECO:0000256" key="13">
    <source>
        <dbReference type="ARBA" id="ARBA00034808"/>
    </source>
</evidence>
<feature type="domain" description="UvrD-like helicase C-terminal" evidence="17">
    <location>
        <begin position="303"/>
        <end position="571"/>
    </location>
</feature>
<name>A0A1G2P5B1_9BACT</name>
<dbReference type="SUPFAM" id="SSF52540">
    <property type="entry name" value="P-loop containing nucleoside triphosphate hydrolases"/>
    <property type="match status" value="1"/>
</dbReference>
<evidence type="ECO:0000256" key="9">
    <source>
        <dbReference type="ARBA" id="ARBA00023125"/>
    </source>
</evidence>
<proteinExistence type="inferred from homology"/>
<dbReference type="STRING" id="1802333.A3G03_02670"/>
<evidence type="ECO:0000256" key="3">
    <source>
        <dbReference type="ARBA" id="ARBA00022741"/>
    </source>
</evidence>
<comment type="catalytic activity">
    <reaction evidence="14">
        <text>ATP + H2O = ADP + phosphate + H(+)</text>
        <dbReference type="Rhea" id="RHEA:13065"/>
        <dbReference type="ChEBI" id="CHEBI:15377"/>
        <dbReference type="ChEBI" id="CHEBI:15378"/>
        <dbReference type="ChEBI" id="CHEBI:30616"/>
        <dbReference type="ChEBI" id="CHEBI:43474"/>
        <dbReference type="ChEBI" id="CHEBI:456216"/>
        <dbReference type="EC" id="5.6.2.4"/>
    </reaction>
</comment>
<dbReference type="InterPro" id="IPR011335">
    <property type="entry name" value="Restrct_endonuc-II-like"/>
</dbReference>
<dbReference type="Gene3D" id="3.40.50.300">
    <property type="entry name" value="P-loop containing nucleotide triphosphate hydrolases"/>
    <property type="match status" value="2"/>
</dbReference>
<keyword evidence="8 15" id="KW-0067">ATP-binding</keyword>
<dbReference type="InterPro" id="IPR014017">
    <property type="entry name" value="DNA_helicase_UvrD-like_C"/>
</dbReference>
<dbReference type="InterPro" id="IPR011604">
    <property type="entry name" value="PDDEXK-like_dom_sf"/>
</dbReference>
<accession>A0A1G2P5B1</accession>
<evidence type="ECO:0000256" key="10">
    <source>
        <dbReference type="ARBA" id="ARBA00023204"/>
    </source>
</evidence>
<dbReference type="PROSITE" id="PS51198">
    <property type="entry name" value="UVRD_HELICASE_ATP_BIND"/>
    <property type="match status" value="1"/>
</dbReference>
<keyword evidence="3 15" id="KW-0547">Nucleotide-binding</keyword>
<keyword evidence="6 15" id="KW-0347">Helicase</keyword>
<dbReference type="Pfam" id="PF00580">
    <property type="entry name" value="UvrD-helicase"/>
    <property type="match status" value="1"/>
</dbReference>
<dbReference type="SUPFAM" id="SSF52980">
    <property type="entry name" value="Restriction endonuclease-like"/>
    <property type="match status" value="1"/>
</dbReference>
<comment type="similarity">
    <text evidence="1">Belongs to the helicase family. UvrD subfamily.</text>
</comment>
<dbReference type="GO" id="GO:0033202">
    <property type="term" value="C:DNA helicase complex"/>
    <property type="evidence" value="ECO:0007669"/>
    <property type="project" value="TreeGrafter"/>
</dbReference>
<dbReference type="InterPro" id="IPR038726">
    <property type="entry name" value="PDDEXK_AddAB-type"/>
</dbReference>
<comment type="catalytic activity">
    <reaction evidence="12">
        <text>Couples ATP hydrolysis with the unwinding of duplex DNA by translocating in the 3'-5' direction.</text>
        <dbReference type="EC" id="5.6.2.4"/>
    </reaction>
</comment>
<evidence type="ECO:0000256" key="6">
    <source>
        <dbReference type="ARBA" id="ARBA00022806"/>
    </source>
</evidence>
<dbReference type="Gene3D" id="3.90.320.10">
    <property type="match status" value="1"/>
</dbReference>
<dbReference type="GO" id="GO:0043138">
    <property type="term" value="F:3'-5' DNA helicase activity"/>
    <property type="evidence" value="ECO:0007669"/>
    <property type="project" value="UniProtKB-EC"/>
</dbReference>
<evidence type="ECO:0000256" key="14">
    <source>
        <dbReference type="ARBA" id="ARBA00048988"/>
    </source>
</evidence>
<dbReference type="InterPro" id="IPR000212">
    <property type="entry name" value="DNA_helicase_UvrD/REP"/>
</dbReference>
<dbReference type="PANTHER" id="PTHR11070">
    <property type="entry name" value="UVRD / RECB / PCRA DNA HELICASE FAMILY MEMBER"/>
    <property type="match status" value="1"/>
</dbReference>
<keyword evidence="9" id="KW-0238">DNA-binding</keyword>
<dbReference type="Pfam" id="PF13361">
    <property type="entry name" value="UvrD_C"/>
    <property type="match status" value="2"/>
</dbReference>
<dbReference type="CDD" id="cd17932">
    <property type="entry name" value="DEXQc_UvrD"/>
    <property type="match status" value="1"/>
</dbReference>
<sequence>MRDESEFNKLYRQLNAEQKEAVEAIEGPVFVVAGPGTGKTSVLTLRIASILQKTDTPPDAILALTFSDSGAMAMRRKLSAIIGPVAYRVKIETFHSFANNLIKTYPDRFPRIIGAEHMEDLEARRVMQEVIDETKLKILRPRNAPDYYVAKCLVAIKELKRENISPEKFKKLAAEQGVKKTKELARVYLAYEKKLAKKRLYDYEDMIMETVRVLERDKDFLLRIWEETQYILADEHQDANNAQNRLLELLCSYDINPNLFIVGDDKQAIYRFQGASLENFLYFQRLYPKARLISLTQNYRSHQKILDAAQALIINNPIFGGAPRLLLAQKSAGSFSKIAVAELGAREDERNFIVQEVKKRIAAGAPPEKIAVLTRENKDAEPLERSLMLAGVPTARFSGADALSHVRLDSFLQFLQAVIEPTDEFLGKILFFDFLNLPPHEIFLLLVTARKKRQPILAVLQHDPVFKNFANQLARFNRIAKNEPLVWGFNQIADESGFRSRLMALPDATEVLPLFEALLRTVERFAEREKQATVVNFLKHLTEAKKHEIAILAEVPALKGVAIMTAHRAKGLEFDTVFILHANDGVWGGRRRRNDFDLPISGGPFVSEASEKNYENEDERRLFYVALTRARREIIIVHHRQGEDNRERLPSCFIVEIGELYLEKILLFNRQIPLVRPLPRPKLLADKSYLDALFLERGLSITHLNNYLQCPWHYFFVDLIRLPQSQTAPLLYGSAIHGALKNYFDAYAREEDISVKETIKLFENYLYRTHLGERDFRAALAVGRKELAGYLKAWNFPRAIWNEYKIDGVPMEIGGGKEIFLNGKLDKVELLAGDEINVVDYKTGKPKSRNEIEGKTKNSDGNYKRQLVFYKLLVDGAKHWRLKSATLDFIQPMESGKYKREVFEIIDEEARELLKIIKIASREILDLSFWKKSCGDKDCEYCRLSKILQTKSGS</sequence>
<dbReference type="GO" id="GO:0004527">
    <property type="term" value="F:exonuclease activity"/>
    <property type="evidence" value="ECO:0007669"/>
    <property type="project" value="UniProtKB-KW"/>
</dbReference>
<evidence type="ECO:0000256" key="2">
    <source>
        <dbReference type="ARBA" id="ARBA00022722"/>
    </source>
</evidence>
<dbReference type="PROSITE" id="PS51217">
    <property type="entry name" value="UVRD_HELICASE_CTER"/>
    <property type="match status" value="1"/>
</dbReference>
<keyword evidence="10" id="KW-0234">DNA repair</keyword>
<organism evidence="18 19">
    <name type="scientific">Candidatus Taylorbacteria bacterium RIFCSPLOWO2_12_FULL_44_15c</name>
    <dbReference type="NCBI Taxonomy" id="1802333"/>
    <lineage>
        <taxon>Bacteria</taxon>
        <taxon>Candidatus Tayloriibacteriota</taxon>
    </lineage>
</organism>
<dbReference type="GO" id="GO:0005524">
    <property type="term" value="F:ATP binding"/>
    <property type="evidence" value="ECO:0007669"/>
    <property type="project" value="UniProtKB-UniRule"/>
</dbReference>
<dbReference type="PANTHER" id="PTHR11070:SF59">
    <property type="entry name" value="DNA 3'-5' HELICASE"/>
    <property type="match status" value="1"/>
</dbReference>
<keyword evidence="7" id="KW-0269">Exonuclease</keyword>
<keyword evidence="5 15" id="KW-0378">Hydrolase</keyword>
<evidence type="ECO:0000313" key="18">
    <source>
        <dbReference type="EMBL" id="OHA43557.1"/>
    </source>
</evidence>
<protein>
    <recommendedName>
        <fullName evidence="13">DNA 3'-5' helicase</fullName>
        <ecNumber evidence="13">5.6.2.4</ecNumber>
    </recommendedName>
</protein>
<dbReference type="EMBL" id="MHSL01000022">
    <property type="protein sequence ID" value="OHA43557.1"/>
    <property type="molecule type" value="Genomic_DNA"/>
</dbReference>